<dbReference type="Pfam" id="PF00034">
    <property type="entry name" value="Cytochrom_C"/>
    <property type="match status" value="1"/>
</dbReference>
<comment type="caution">
    <text evidence="6">The sequence shown here is derived from an EMBL/GenBank/DDBJ whole genome shotgun (WGS) entry which is preliminary data.</text>
</comment>
<protein>
    <submittedName>
        <fullName evidence="6">C-type cytochrome</fullName>
    </submittedName>
</protein>
<keyword evidence="1 4" id="KW-0349">Heme</keyword>
<evidence type="ECO:0000256" key="3">
    <source>
        <dbReference type="ARBA" id="ARBA00023004"/>
    </source>
</evidence>
<gene>
    <name evidence="6" type="ORF">ACHKAR_12400</name>
</gene>
<dbReference type="InterPro" id="IPR036909">
    <property type="entry name" value="Cyt_c-like_dom_sf"/>
</dbReference>
<dbReference type="RefSeq" id="WP_395417633.1">
    <property type="nucleotide sequence ID" value="NZ_JBIPKE010000017.1"/>
</dbReference>
<evidence type="ECO:0000256" key="2">
    <source>
        <dbReference type="ARBA" id="ARBA00022723"/>
    </source>
</evidence>
<evidence type="ECO:0000259" key="5">
    <source>
        <dbReference type="PROSITE" id="PS51007"/>
    </source>
</evidence>
<reference evidence="6 7" key="1">
    <citation type="journal article" date="2013" name="Int. J. Syst. Evol. Microbiol.">
        <title>Marinoscillum luteum sp. nov., isolated from marine sediment.</title>
        <authorList>
            <person name="Cha I.T."/>
            <person name="Park S.J."/>
            <person name="Kim S.J."/>
            <person name="Kim J.G."/>
            <person name="Jung M.Y."/>
            <person name="Shin K.S."/>
            <person name="Kwon K.K."/>
            <person name="Yang S.H."/>
            <person name="Seo Y.S."/>
            <person name="Rhee S.K."/>
        </authorList>
    </citation>
    <scope>NUCLEOTIDE SEQUENCE [LARGE SCALE GENOMIC DNA]</scope>
    <source>
        <strain evidence="6 7">KCTC 23939</strain>
    </source>
</reference>
<proteinExistence type="predicted"/>
<evidence type="ECO:0000313" key="7">
    <source>
        <dbReference type="Proteomes" id="UP001610063"/>
    </source>
</evidence>
<feature type="domain" description="Cytochrome c" evidence="5">
    <location>
        <begin position="243"/>
        <end position="334"/>
    </location>
</feature>
<sequence>MKKHLTIFGSLLIFSIAMIPAGFQRSLDASTPIATLLFDLGEVKPEHFIEAPTTEAILRGEEIVKLGRTIAPNGSQSSYVSKYYTCTSCHNVVREDPNLTVVDQDARLEYAMTNNIPYLQGSTFWGMVNRETWYNDDYVLKYGDLVRKAEKSLKESVHLCATVCAQGRPLEDWEMQSVLAYFWSLQMQIGDLNLSDSEKKQLAGPTLTDEEKIALIKSRYLQKSPATFVNPPDNKKKGYPYEGDPKLGKGIYELGCQHCHRPEGESDVVFDNSNLTYKWLKKHIPDNSELSIYEIIRKGTYAEYGHKEYMPHYTLEKMSDRQLEHLRAFIEHPEDAN</sequence>
<keyword evidence="7" id="KW-1185">Reference proteome</keyword>
<dbReference type="Gene3D" id="1.10.760.10">
    <property type="entry name" value="Cytochrome c-like domain"/>
    <property type="match status" value="1"/>
</dbReference>
<name>A0ABW7NA75_9BACT</name>
<evidence type="ECO:0000256" key="4">
    <source>
        <dbReference type="PROSITE-ProRule" id="PRU00433"/>
    </source>
</evidence>
<evidence type="ECO:0000313" key="6">
    <source>
        <dbReference type="EMBL" id="MFH6984247.1"/>
    </source>
</evidence>
<dbReference type="PROSITE" id="PS51007">
    <property type="entry name" value="CYTC"/>
    <property type="match status" value="1"/>
</dbReference>
<dbReference type="InterPro" id="IPR009056">
    <property type="entry name" value="Cyt_c-like_dom"/>
</dbReference>
<evidence type="ECO:0000256" key="1">
    <source>
        <dbReference type="ARBA" id="ARBA00022617"/>
    </source>
</evidence>
<organism evidence="6 7">
    <name type="scientific">Marinoscillum luteum</name>
    <dbReference type="NCBI Taxonomy" id="861051"/>
    <lineage>
        <taxon>Bacteria</taxon>
        <taxon>Pseudomonadati</taxon>
        <taxon>Bacteroidota</taxon>
        <taxon>Cytophagia</taxon>
        <taxon>Cytophagales</taxon>
        <taxon>Reichenbachiellaceae</taxon>
        <taxon>Marinoscillum</taxon>
    </lineage>
</organism>
<accession>A0ABW7NA75</accession>
<keyword evidence="2 4" id="KW-0479">Metal-binding</keyword>
<dbReference type="Proteomes" id="UP001610063">
    <property type="component" value="Unassembled WGS sequence"/>
</dbReference>
<dbReference type="EMBL" id="JBIPKE010000017">
    <property type="protein sequence ID" value="MFH6984247.1"/>
    <property type="molecule type" value="Genomic_DNA"/>
</dbReference>
<keyword evidence="3 4" id="KW-0408">Iron</keyword>
<dbReference type="SUPFAM" id="SSF46626">
    <property type="entry name" value="Cytochrome c"/>
    <property type="match status" value="1"/>
</dbReference>